<proteinExistence type="predicted"/>
<dbReference type="EMBL" id="HACA01017946">
    <property type="protein sequence ID" value="CDW35307.1"/>
    <property type="molecule type" value="Transcribed_RNA"/>
</dbReference>
<evidence type="ECO:0000313" key="1">
    <source>
        <dbReference type="EMBL" id="CDW35307.1"/>
    </source>
</evidence>
<accession>A0A0K2UBH8</accession>
<dbReference type="AlphaFoldDB" id="A0A0K2UBH8"/>
<sequence>MLKDDQTALWTARLVLYFELLIWQRNNNNKTIISVVHNQIPSFSANMFCSNKASGPFYR</sequence>
<protein>
    <submittedName>
        <fullName evidence="1">Uncharacterized protein</fullName>
    </submittedName>
</protein>
<reference evidence="1" key="1">
    <citation type="submission" date="2014-05" db="EMBL/GenBank/DDBJ databases">
        <authorList>
            <person name="Chronopoulou M."/>
        </authorList>
    </citation>
    <scope>NUCLEOTIDE SEQUENCE</scope>
    <source>
        <tissue evidence="1">Whole organism</tissue>
    </source>
</reference>
<name>A0A0K2UBH8_LEPSM</name>
<organism evidence="1">
    <name type="scientific">Lepeophtheirus salmonis</name>
    <name type="common">Salmon louse</name>
    <name type="synonym">Caligus salmonis</name>
    <dbReference type="NCBI Taxonomy" id="72036"/>
    <lineage>
        <taxon>Eukaryota</taxon>
        <taxon>Metazoa</taxon>
        <taxon>Ecdysozoa</taxon>
        <taxon>Arthropoda</taxon>
        <taxon>Crustacea</taxon>
        <taxon>Multicrustacea</taxon>
        <taxon>Hexanauplia</taxon>
        <taxon>Copepoda</taxon>
        <taxon>Siphonostomatoida</taxon>
        <taxon>Caligidae</taxon>
        <taxon>Lepeophtheirus</taxon>
    </lineage>
</organism>